<sequence length="107" mass="12124">MVRLSHLYFFFYNSGQAFGWVLAVFRISIEFLCTKSVNGAYASAGELFYRRVSGSFASTMGEAGDYRACFWALIKVTIGNIEMMSPIEIILNDILMRLKIRRSDQSG</sequence>
<gene>
    <name evidence="1" type="ORF">L6452_44124</name>
</gene>
<dbReference type="EMBL" id="CM042064">
    <property type="protein sequence ID" value="KAI3665497.1"/>
    <property type="molecule type" value="Genomic_DNA"/>
</dbReference>
<evidence type="ECO:0000313" key="1">
    <source>
        <dbReference type="EMBL" id="KAI3665497.1"/>
    </source>
</evidence>
<protein>
    <submittedName>
        <fullName evidence="1">Uncharacterized protein</fullName>
    </submittedName>
</protein>
<proteinExistence type="predicted"/>
<dbReference type="Proteomes" id="UP001055879">
    <property type="component" value="Linkage Group LG18"/>
</dbReference>
<comment type="caution">
    <text evidence="1">The sequence shown here is derived from an EMBL/GenBank/DDBJ whole genome shotgun (WGS) entry which is preliminary data.</text>
</comment>
<accession>A0ACB8XE93</accession>
<keyword evidence="2" id="KW-1185">Reference proteome</keyword>
<evidence type="ECO:0000313" key="2">
    <source>
        <dbReference type="Proteomes" id="UP001055879"/>
    </source>
</evidence>
<reference evidence="1 2" key="2">
    <citation type="journal article" date="2022" name="Mol. Ecol. Resour.">
        <title>The genomes of chicory, endive, great burdock and yacon provide insights into Asteraceae paleo-polyploidization history and plant inulin production.</title>
        <authorList>
            <person name="Fan W."/>
            <person name="Wang S."/>
            <person name="Wang H."/>
            <person name="Wang A."/>
            <person name="Jiang F."/>
            <person name="Liu H."/>
            <person name="Zhao H."/>
            <person name="Xu D."/>
            <person name="Zhang Y."/>
        </authorList>
    </citation>
    <scope>NUCLEOTIDE SEQUENCE [LARGE SCALE GENOMIC DNA]</scope>
    <source>
        <strain evidence="2">cv. Niubang</strain>
    </source>
</reference>
<reference evidence="2" key="1">
    <citation type="journal article" date="2022" name="Mol. Ecol. Resour.">
        <title>The genomes of chicory, endive, great burdock and yacon provide insights into Asteraceae palaeo-polyploidization history and plant inulin production.</title>
        <authorList>
            <person name="Fan W."/>
            <person name="Wang S."/>
            <person name="Wang H."/>
            <person name="Wang A."/>
            <person name="Jiang F."/>
            <person name="Liu H."/>
            <person name="Zhao H."/>
            <person name="Xu D."/>
            <person name="Zhang Y."/>
        </authorList>
    </citation>
    <scope>NUCLEOTIDE SEQUENCE [LARGE SCALE GENOMIC DNA]</scope>
    <source>
        <strain evidence="2">cv. Niubang</strain>
    </source>
</reference>
<organism evidence="1 2">
    <name type="scientific">Arctium lappa</name>
    <name type="common">Greater burdock</name>
    <name type="synonym">Lappa major</name>
    <dbReference type="NCBI Taxonomy" id="4217"/>
    <lineage>
        <taxon>Eukaryota</taxon>
        <taxon>Viridiplantae</taxon>
        <taxon>Streptophyta</taxon>
        <taxon>Embryophyta</taxon>
        <taxon>Tracheophyta</taxon>
        <taxon>Spermatophyta</taxon>
        <taxon>Magnoliopsida</taxon>
        <taxon>eudicotyledons</taxon>
        <taxon>Gunneridae</taxon>
        <taxon>Pentapetalae</taxon>
        <taxon>asterids</taxon>
        <taxon>campanulids</taxon>
        <taxon>Asterales</taxon>
        <taxon>Asteraceae</taxon>
        <taxon>Carduoideae</taxon>
        <taxon>Cardueae</taxon>
        <taxon>Arctiinae</taxon>
        <taxon>Arctium</taxon>
    </lineage>
</organism>
<name>A0ACB8XE93_ARCLA</name>